<feature type="non-terminal residue" evidence="1">
    <location>
        <position position="1"/>
    </location>
</feature>
<protein>
    <submittedName>
        <fullName evidence="1">10353_t:CDS:1</fullName>
    </submittedName>
</protein>
<evidence type="ECO:0000313" key="1">
    <source>
        <dbReference type="EMBL" id="CAG8738900.1"/>
    </source>
</evidence>
<reference evidence="1" key="1">
    <citation type="submission" date="2021-06" db="EMBL/GenBank/DDBJ databases">
        <authorList>
            <person name="Kallberg Y."/>
            <person name="Tangrot J."/>
            <person name="Rosling A."/>
        </authorList>
    </citation>
    <scope>NUCLEOTIDE SEQUENCE</scope>
    <source>
        <strain evidence="1">87-6 pot B 2015</strain>
    </source>
</reference>
<accession>A0A9N9IIR5</accession>
<sequence>NAQILAAQMRCVRNIPNIIGQTLLKRNVKREANRLRMYNRHIISLATDYIWNNSTAFQRDQFTTLAESVNNINRNHALRLSREDFIFRMTQITTPQPTHSILFN</sequence>
<comment type="caution">
    <text evidence="1">The sequence shown here is derived from an EMBL/GenBank/DDBJ whole genome shotgun (WGS) entry which is preliminary data.</text>
</comment>
<dbReference type="AlphaFoldDB" id="A0A9N9IIR5"/>
<dbReference type="Proteomes" id="UP000789375">
    <property type="component" value="Unassembled WGS sequence"/>
</dbReference>
<evidence type="ECO:0000313" key="2">
    <source>
        <dbReference type="Proteomes" id="UP000789375"/>
    </source>
</evidence>
<keyword evidence="2" id="KW-1185">Reference proteome</keyword>
<feature type="non-terminal residue" evidence="1">
    <location>
        <position position="104"/>
    </location>
</feature>
<name>A0A9N9IIR5_FUNMO</name>
<gene>
    <name evidence="1" type="ORF">FMOSSE_LOCUS16032</name>
</gene>
<organism evidence="1 2">
    <name type="scientific">Funneliformis mosseae</name>
    <name type="common">Endomycorrhizal fungus</name>
    <name type="synonym">Glomus mosseae</name>
    <dbReference type="NCBI Taxonomy" id="27381"/>
    <lineage>
        <taxon>Eukaryota</taxon>
        <taxon>Fungi</taxon>
        <taxon>Fungi incertae sedis</taxon>
        <taxon>Mucoromycota</taxon>
        <taxon>Glomeromycotina</taxon>
        <taxon>Glomeromycetes</taxon>
        <taxon>Glomerales</taxon>
        <taxon>Glomeraceae</taxon>
        <taxon>Funneliformis</taxon>
    </lineage>
</organism>
<proteinExistence type="predicted"/>
<dbReference type="EMBL" id="CAJVPP010019810">
    <property type="protein sequence ID" value="CAG8738900.1"/>
    <property type="molecule type" value="Genomic_DNA"/>
</dbReference>